<keyword evidence="2 3" id="KW-0326">Glycosidase</keyword>
<dbReference type="GO" id="GO:0004553">
    <property type="term" value="F:hydrolase activity, hydrolyzing O-glycosyl compounds"/>
    <property type="evidence" value="ECO:0007669"/>
    <property type="project" value="InterPro"/>
</dbReference>
<organism evidence="5 6">
    <name type="scientific">Mucilaginibacter gossypii</name>
    <dbReference type="NCBI Taxonomy" id="551996"/>
    <lineage>
        <taxon>Bacteria</taxon>
        <taxon>Pseudomonadati</taxon>
        <taxon>Bacteroidota</taxon>
        <taxon>Sphingobacteriia</taxon>
        <taxon>Sphingobacteriales</taxon>
        <taxon>Sphingobacteriaceae</taxon>
        <taxon>Mucilaginibacter</taxon>
    </lineage>
</organism>
<dbReference type="InterPro" id="IPR001547">
    <property type="entry name" value="Glyco_hydro_5"/>
</dbReference>
<evidence type="ECO:0000313" key="6">
    <source>
        <dbReference type="Proteomes" id="UP000199705"/>
    </source>
</evidence>
<dbReference type="STRING" id="551996.SAMN05192573_11311"/>
<evidence type="ECO:0000256" key="2">
    <source>
        <dbReference type="ARBA" id="ARBA00023295"/>
    </source>
</evidence>
<dbReference type="Gene3D" id="3.20.20.80">
    <property type="entry name" value="Glycosidases"/>
    <property type="match status" value="1"/>
</dbReference>
<comment type="similarity">
    <text evidence="3">Belongs to the glycosyl hydrolase 5 (cellulase A) family.</text>
</comment>
<dbReference type="InterPro" id="IPR017853">
    <property type="entry name" value="GH"/>
</dbReference>
<reference evidence="6" key="1">
    <citation type="submission" date="2016-10" db="EMBL/GenBank/DDBJ databases">
        <authorList>
            <person name="Varghese N."/>
            <person name="Submissions S."/>
        </authorList>
    </citation>
    <scope>NUCLEOTIDE SEQUENCE [LARGE SCALE GENOMIC DNA]</scope>
    <source>
        <strain evidence="6">Gh-67</strain>
    </source>
</reference>
<evidence type="ECO:0000256" key="3">
    <source>
        <dbReference type="RuleBase" id="RU361153"/>
    </source>
</evidence>
<dbReference type="GO" id="GO:0000272">
    <property type="term" value="P:polysaccharide catabolic process"/>
    <property type="evidence" value="ECO:0007669"/>
    <property type="project" value="InterPro"/>
</dbReference>
<dbReference type="EMBL" id="FNCG01000013">
    <property type="protein sequence ID" value="SDH83654.1"/>
    <property type="molecule type" value="Genomic_DNA"/>
</dbReference>
<accession>A0A1G8FNJ7</accession>
<gene>
    <name evidence="5" type="ORF">SAMN05192573_11311</name>
</gene>
<name>A0A1G8FNJ7_9SPHI</name>
<dbReference type="AlphaFoldDB" id="A0A1G8FNJ7"/>
<keyword evidence="1 3" id="KW-0378">Hydrolase</keyword>
<dbReference type="Pfam" id="PF00150">
    <property type="entry name" value="Cellulase"/>
    <property type="match status" value="1"/>
</dbReference>
<evidence type="ECO:0000256" key="1">
    <source>
        <dbReference type="ARBA" id="ARBA00022801"/>
    </source>
</evidence>
<evidence type="ECO:0000313" key="5">
    <source>
        <dbReference type="EMBL" id="SDH83654.1"/>
    </source>
</evidence>
<dbReference type="SUPFAM" id="SSF51445">
    <property type="entry name" value="(Trans)glycosidases"/>
    <property type="match status" value="1"/>
</dbReference>
<dbReference type="Proteomes" id="UP000199705">
    <property type="component" value="Unassembled WGS sequence"/>
</dbReference>
<proteinExistence type="inferred from homology"/>
<keyword evidence="6" id="KW-1185">Reference proteome</keyword>
<sequence length="96" mass="11564">MWLKLTKRYKKADYNNLFIEDYNELPHINPKLWKVAAYNIVTLIRRFDKQRTLIVSASNYNSIYELSRLARLADDHIICTFHFYEPFFLFTRAQAG</sequence>
<feature type="domain" description="Glycoside hydrolase family 5" evidence="4">
    <location>
        <begin position="2"/>
        <end position="87"/>
    </location>
</feature>
<protein>
    <submittedName>
        <fullName evidence="5">Cellulase (Glycosyl hydrolase family 5)</fullName>
    </submittedName>
</protein>
<evidence type="ECO:0000259" key="4">
    <source>
        <dbReference type="Pfam" id="PF00150"/>
    </source>
</evidence>